<gene>
    <name evidence="5" type="ORF">AGOR_G00206480</name>
</gene>
<organism evidence="5 6">
    <name type="scientific">Albula goreensis</name>
    <dbReference type="NCBI Taxonomy" id="1534307"/>
    <lineage>
        <taxon>Eukaryota</taxon>
        <taxon>Metazoa</taxon>
        <taxon>Chordata</taxon>
        <taxon>Craniata</taxon>
        <taxon>Vertebrata</taxon>
        <taxon>Euteleostomi</taxon>
        <taxon>Actinopterygii</taxon>
        <taxon>Neopterygii</taxon>
        <taxon>Teleostei</taxon>
        <taxon>Albuliformes</taxon>
        <taxon>Albulidae</taxon>
        <taxon>Albula</taxon>
    </lineage>
</organism>
<feature type="domain" description="CUB" evidence="4">
    <location>
        <begin position="1"/>
        <end position="91"/>
    </location>
</feature>
<dbReference type="EMBL" id="JAERUA010000020">
    <property type="protein sequence ID" value="KAI1885697.1"/>
    <property type="molecule type" value="Genomic_DNA"/>
</dbReference>
<keyword evidence="1" id="KW-0677">Repeat</keyword>
<protein>
    <recommendedName>
        <fullName evidence="4">CUB domain-containing protein</fullName>
    </recommendedName>
</protein>
<dbReference type="Gene3D" id="2.60.120.290">
    <property type="entry name" value="Spermadhesin, CUB domain"/>
    <property type="match status" value="1"/>
</dbReference>
<proteinExistence type="predicted"/>
<dbReference type="PANTHER" id="PTHR24251">
    <property type="entry name" value="OVOCHYMASE-RELATED"/>
    <property type="match status" value="1"/>
</dbReference>
<dbReference type="OrthoDB" id="8947259at2759"/>
<evidence type="ECO:0000256" key="2">
    <source>
        <dbReference type="ARBA" id="ARBA00023157"/>
    </source>
</evidence>
<reference evidence="5" key="1">
    <citation type="submission" date="2021-01" db="EMBL/GenBank/DDBJ databases">
        <authorList>
            <person name="Zahm M."/>
            <person name="Roques C."/>
            <person name="Cabau C."/>
            <person name="Klopp C."/>
            <person name="Donnadieu C."/>
            <person name="Jouanno E."/>
            <person name="Lampietro C."/>
            <person name="Louis A."/>
            <person name="Herpin A."/>
            <person name="Echchiki A."/>
            <person name="Berthelot C."/>
            <person name="Parey E."/>
            <person name="Roest-Crollius H."/>
            <person name="Braasch I."/>
            <person name="Postlethwait J."/>
            <person name="Bobe J."/>
            <person name="Montfort J."/>
            <person name="Bouchez O."/>
            <person name="Begum T."/>
            <person name="Mejri S."/>
            <person name="Adams A."/>
            <person name="Chen W.-J."/>
            <person name="Guiguen Y."/>
        </authorList>
    </citation>
    <scope>NUCLEOTIDE SEQUENCE</scope>
    <source>
        <tissue evidence="5">Blood</tissue>
    </source>
</reference>
<dbReference type="CDD" id="cd00041">
    <property type="entry name" value="CUB"/>
    <property type="match status" value="1"/>
</dbReference>
<keyword evidence="2" id="KW-1015">Disulfide bond</keyword>
<comment type="caution">
    <text evidence="3">Lacks conserved residue(s) required for the propagation of feature annotation.</text>
</comment>
<sequence length="115" mass="12912">MSYDNNHECIYSIQVNAGKGINISARTFHLGQGDYLKIYDGKDNTAQVLGVFTGSAMLGLTLISTSNHLWLEFFSDAESMGEGFRLLYSRVIYEDSKCHKWDNVLPFPPASFSTF</sequence>
<evidence type="ECO:0000259" key="4">
    <source>
        <dbReference type="PROSITE" id="PS01180"/>
    </source>
</evidence>
<dbReference type="InterPro" id="IPR035914">
    <property type="entry name" value="Sperma_CUB_dom_sf"/>
</dbReference>
<keyword evidence="6" id="KW-1185">Reference proteome</keyword>
<dbReference type="SMART" id="SM00042">
    <property type="entry name" value="CUB"/>
    <property type="match status" value="1"/>
</dbReference>
<dbReference type="Proteomes" id="UP000829720">
    <property type="component" value="Unassembled WGS sequence"/>
</dbReference>
<accession>A0A8T3CPD4</accession>
<evidence type="ECO:0000313" key="6">
    <source>
        <dbReference type="Proteomes" id="UP000829720"/>
    </source>
</evidence>
<dbReference type="PROSITE" id="PS01180">
    <property type="entry name" value="CUB"/>
    <property type="match status" value="1"/>
</dbReference>
<name>A0A8T3CPD4_9TELE</name>
<dbReference type="Pfam" id="PF00431">
    <property type="entry name" value="CUB"/>
    <property type="match status" value="1"/>
</dbReference>
<evidence type="ECO:0000256" key="1">
    <source>
        <dbReference type="ARBA" id="ARBA00022737"/>
    </source>
</evidence>
<evidence type="ECO:0000256" key="3">
    <source>
        <dbReference type="PROSITE-ProRule" id="PRU00059"/>
    </source>
</evidence>
<dbReference type="InterPro" id="IPR000859">
    <property type="entry name" value="CUB_dom"/>
</dbReference>
<dbReference type="SUPFAM" id="SSF49854">
    <property type="entry name" value="Spermadhesin, CUB domain"/>
    <property type="match status" value="1"/>
</dbReference>
<dbReference type="AlphaFoldDB" id="A0A8T3CPD4"/>
<comment type="caution">
    <text evidence="5">The sequence shown here is derived from an EMBL/GenBank/DDBJ whole genome shotgun (WGS) entry which is preliminary data.</text>
</comment>
<evidence type="ECO:0000313" key="5">
    <source>
        <dbReference type="EMBL" id="KAI1885697.1"/>
    </source>
</evidence>